<gene>
    <name evidence="2" type="ORF">DIC32_10390</name>
</gene>
<feature type="signal peptide" evidence="1">
    <location>
        <begin position="1"/>
        <end position="19"/>
    </location>
</feature>
<dbReference type="AlphaFoldDB" id="A0A3D3G1G1"/>
<accession>A0A3D3G1G1</accession>
<organism evidence="2 3">
    <name type="scientific">Acinetobacter radioresistens</name>
    <dbReference type="NCBI Taxonomy" id="40216"/>
    <lineage>
        <taxon>Bacteria</taxon>
        <taxon>Pseudomonadati</taxon>
        <taxon>Pseudomonadota</taxon>
        <taxon>Gammaproteobacteria</taxon>
        <taxon>Moraxellales</taxon>
        <taxon>Moraxellaceae</taxon>
        <taxon>Acinetobacter</taxon>
    </lineage>
</organism>
<dbReference type="Proteomes" id="UP000262257">
    <property type="component" value="Unassembled WGS sequence"/>
</dbReference>
<keyword evidence="1" id="KW-0732">Signal</keyword>
<evidence type="ECO:0000313" key="2">
    <source>
        <dbReference type="EMBL" id="HCM31856.1"/>
    </source>
</evidence>
<evidence type="ECO:0008006" key="4">
    <source>
        <dbReference type="Google" id="ProtNLM"/>
    </source>
</evidence>
<sequence length="346" mass="38502">MKKQISLLGLALSSTLLVACGGGGSSDDATISTPPNVPNETISPELSEEFVPFEDQSILDKIRDKITGDRSNETDYNVALGHMVGEVFADYPYGRTGRLVQIYNLGLNSIKFPNRLCAEVITNGSVKTLSLKQDKENCIILDKTYRQGSSITQTVNGDTTTLKFTNVRYGSNVDFSLKDDYLISGSISYRETTTTAGKEKAYQVDQLEFQRVSKDANAPAGGTNYNETSKEYLQVRNYNYRLADEYGSGSNGIRTLTTSGTIIGQPYQADFRYSFNFETTTPFKMAETISNNYKHLPTEGNLKIRDTYNQMIDVRQNQPESLKATVYFNGSEIADLYWSTIIGDKK</sequence>
<evidence type="ECO:0000313" key="3">
    <source>
        <dbReference type="Proteomes" id="UP000262257"/>
    </source>
</evidence>
<comment type="caution">
    <text evidence="2">The sequence shown here is derived from an EMBL/GenBank/DDBJ whole genome shotgun (WGS) entry which is preliminary data.</text>
</comment>
<dbReference type="PROSITE" id="PS51257">
    <property type="entry name" value="PROKAR_LIPOPROTEIN"/>
    <property type="match status" value="1"/>
</dbReference>
<evidence type="ECO:0000256" key="1">
    <source>
        <dbReference type="SAM" id="SignalP"/>
    </source>
</evidence>
<dbReference type="EMBL" id="DPXL01000130">
    <property type="protein sequence ID" value="HCM31856.1"/>
    <property type="molecule type" value="Genomic_DNA"/>
</dbReference>
<name>A0A3D3G1G1_ACIRA</name>
<proteinExistence type="predicted"/>
<reference evidence="2 3" key="1">
    <citation type="journal article" date="2018" name="Nat. Biotechnol.">
        <title>A standardized bacterial taxonomy based on genome phylogeny substantially revises the tree of life.</title>
        <authorList>
            <person name="Parks D.H."/>
            <person name="Chuvochina M."/>
            <person name="Waite D.W."/>
            <person name="Rinke C."/>
            <person name="Skarshewski A."/>
            <person name="Chaumeil P.A."/>
            <person name="Hugenholtz P."/>
        </authorList>
    </citation>
    <scope>NUCLEOTIDE SEQUENCE [LARGE SCALE GENOMIC DNA]</scope>
    <source>
        <strain evidence="2">UBA10045</strain>
    </source>
</reference>
<protein>
    <recommendedName>
        <fullName evidence="4">Lipoprotein</fullName>
    </recommendedName>
</protein>
<feature type="chain" id="PRO_5017595592" description="Lipoprotein" evidence="1">
    <location>
        <begin position="20"/>
        <end position="346"/>
    </location>
</feature>